<dbReference type="STRING" id="1123014.SAMN02745746_01433"/>
<name>A0A1Y6BI69_9NEIS</name>
<protein>
    <submittedName>
        <fullName evidence="1">Uncharacterized protein</fullName>
    </submittedName>
</protein>
<sequence>MSDIFISAPLTLKSDTNPHAVKLKVFWKTKKRWTPTDVAAYHKAVPAIAEKLARERYWDGDGDIKSSTFTCEDFAIRILCEYASAAGLPVRLATGVRAYRNMEVYNSAEHGEYSSTPMGFAHMAMLTYGAPDMQRIGINTVTVSSPELLLPGDVLAQTNDNDEKRAHHIQVVHSVAGGRIGIYQGNSGVGNVASKLFRLLGMNPANPIDSSYTGKTPEVGFYKKAGASSWNYENLTTGKVISDFLKNFQLFRWNFDGFNK</sequence>
<dbReference type="Proteomes" id="UP000192920">
    <property type="component" value="Unassembled WGS sequence"/>
</dbReference>
<accession>A0A1Y6BI69</accession>
<gene>
    <name evidence="1" type="ORF">SAMN02745746_01433</name>
</gene>
<dbReference type="RefSeq" id="WP_085275747.1">
    <property type="nucleotide sequence ID" value="NZ_FXAG01000006.1"/>
</dbReference>
<proteinExistence type="predicted"/>
<dbReference type="EMBL" id="FXAG01000006">
    <property type="protein sequence ID" value="SMF12606.1"/>
    <property type="molecule type" value="Genomic_DNA"/>
</dbReference>
<dbReference type="AlphaFoldDB" id="A0A1Y6BI69"/>
<keyword evidence="2" id="KW-1185">Reference proteome</keyword>
<evidence type="ECO:0000313" key="1">
    <source>
        <dbReference type="EMBL" id="SMF12606.1"/>
    </source>
</evidence>
<evidence type="ECO:0000313" key="2">
    <source>
        <dbReference type="Proteomes" id="UP000192920"/>
    </source>
</evidence>
<organism evidence="1 2">
    <name type="scientific">Pseudogulbenkiania subflava DSM 22618</name>
    <dbReference type="NCBI Taxonomy" id="1123014"/>
    <lineage>
        <taxon>Bacteria</taxon>
        <taxon>Pseudomonadati</taxon>
        <taxon>Pseudomonadota</taxon>
        <taxon>Betaproteobacteria</taxon>
        <taxon>Neisseriales</taxon>
        <taxon>Chromobacteriaceae</taxon>
        <taxon>Pseudogulbenkiania</taxon>
    </lineage>
</organism>
<reference evidence="2" key="1">
    <citation type="submission" date="2017-04" db="EMBL/GenBank/DDBJ databases">
        <authorList>
            <person name="Varghese N."/>
            <person name="Submissions S."/>
        </authorList>
    </citation>
    <scope>NUCLEOTIDE SEQUENCE [LARGE SCALE GENOMIC DNA]</scope>
    <source>
        <strain evidence="2">DSM 22618</strain>
    </source>
</reference>